<sequence length="394" mass="44038">MSAQSRIPVSSDLSTRFRAIMKSRSIRGLKVSIKNEELVIDDVVEATSDPKSDFEKIQLLLDRSKPCYLLLNISTDEAMSNNVKVSSPADEDSEGNNTKWINVMFVPDSAAVRDKMLYSSSRYSIVNLVGSSSHKSGMFVTDPSELKYSEIEKFIKSSSQEPERETENNEVFVTSEAIGISERRTNISNLEVELSSEAKDALHSLHVGKKRLVLLKLNDKTQEIELDSSFQDPYDNGESDSNSVIEKCFVKDEPRFGYFLYKYESGNNLAVTSLSGIEEHCYQVPVFIYCCPDKSNIKLKMVYSTTKLSVLNIVHSEVGLVEKLRIEVNDPSDLTVNLILTKLNSLKISSTANSNASSSIISSVYNIDENPNINKPSLGKNNKFSKPTPPARRR</sequence>
<evidence type="ECO:0000256" key="6">
    <source>
        <dbReference type="ARBA" id="ARBA00023212"/>
    </source>
</evidence>
<dbReference type="GO" id="GO:0005737">
    <property type="term" value="C:cytoplasm"/>
    <property type="evidence" value="ECO:0007669"/>
    <property type="project" value="TreeGrafter"/>
</dbReference>
<evidence type="ECO:0000256" key="1">
    <source>
        <dbReference type="ARBA" id="ARBA00004245"/>
    </source>
</evidence>
<feature type="domain" description="ADF-H" evidence="9">
    <location>
        <begin position="189"/>
        <end position="344"/>
    </location>
</feature>
<reference evidence="10 11" key="1">
    <citation type="journal article" date="2018" name="MBio">
        <title>Comparative Genomics Reveals the Core Gene Toolbox for the Fungus-Insect Symbiosis.</title>
        <authorList>
            <person name="Wang Y."/>
            <person name="Stata M."/>
            <person name="Wang W."/>
            <person name="Stajich J.E."/>
            <person name="White M.M."/>
            <person name="Moncalvo J.M."/>
        </authorList>
    </citation>
    <scope>NUCLEOTIDE SEQUENCE [LARGE SCALE GENOMIC DNA]</scope>
    <source>
        <strain evidence="10 11">AUS-77-4</strain>
    </source>
</reference>
<dbReference type="GO" id="GO:0005884">
    <property type="term" value="C:actin filament"/>
    <property type="evidence" value="ECO:0007669"/>
    <property type="project" value="TreeGrafter"/>
</dbReference>
<dbReference type="GO" id="GO:0030042">
    <property type="term" value="P:actin filament depolymerization"/>
    <property type="evidence" value="ECO:0007669"/>
    <property type="project" value="TreeGrafter"/>
</dbReference>
<dbReference type="Pfam" id="PF00241">
    <property type="entry name" value="Cofilin_ADF"/>
    <property type="match status" value="2"/>
</dbReference>
<gene>
    <name evidence="10" type="ORF">BB559_000269</name>
</gene>
<dbReference type="GO" id="GO:0051015">
    <property type="term" value="F:actin filament binding"/>
    <property type="evidence" value="ECO:0007669"/>
    <property type="project" value="TreeGrafter"/>
</dbReference>
<keyword evidence="4" id="KW-0677">Repeat</keyword>
<dbReference type="EMBL" id="MBFT01000011">
    <property type="protein sequence ID" value="PVU99952.1"/>
    <property type="molecule type" value="Genomic_DNA"/>
</dbReference>
<dbReference type="PANTHER" id="PTHR13759">
    <property type="entry name" value="TWINFILIN"/>
    <property type="match status" value="1"/>
</dbReference>
<feature type="compositionally biased region" description="Polar residues" evidence="8">
    <location>
        <begin position="372"/>
        <end position="385"/>
    </location>
</feature>
<accession>A0A2T9Z5U5</accession>
<dbReference type="CDD" id="cd11285">
    <property type="entry name" value="ADF_Twf-N_like"/>
    <property type="match status" value="1"/>
</dbReference>
<feature type="region of interest" description="Disordered" evidence="8">
    <location>
        <begin position="372"/>
        <end position="394"/>
    </location>
</feature>
<feature type="domain" description="ADF-H" evidence="9">
    <location>
        <begin position="4"/>
        <end position="156"/>
    </location>
</feature>
<evidence type="ECO:0000256" key="2">
    <source>
        <dbReference type="ARBA" id="ARBA00009557"/>
    </source>
</evidence>
<dbReference type="Proteomes" id="UP000245699">
    <property type="component" value="Unassembled WGS sequence"/>
</dbReference>
<evidence type="ECO:0000313" key="10">
    <source>
        <dbReference type="EMBL" id="PVU99952.1"/>
    </source>
</evidence>
<evidence type="ECO:0000256" key="3">
    <source>
        <dbReference type="ARBA" id="ARBA00022490"/>
    </source>
</evidence>
<dbReference type="AlphaFoldDB" id="A0A2T9Z5U5"/>
<proteinExistence type="inferred from homology"/>
<dbReference type="GO" id="GO:0003785">
    <property type="term" value="F:actin monomer binding"/>
    <property type="evidence" value="ECO:0007669"/>
    <property type="project" value="TreeGrafter"/>
</dbReference>
<dbReference type="InterPro" id="IPR029006">
    <property type="entry name" value="ADF-H/Gelsolin-like_dom_sf"/>
</dbReference>
<evidence type="ECO:0000313" key="11">
    <source>
        <dbReference type="Proteomes" id="UP000245699"/>
    </source>
</evidence>
<dbReference type="GO" id="GO:0051016">
    <property type="term" value="P:barbed-end actin filament capping"/>
    <property type="evidence" value="ECO:0007669"/>
    <property type="project" value="TreeGrafter"/>
</dbReference>
<dbReference type="InterPro" id="IPR028458">
    <property type="entry name" value="Twinfilin"/>
</dbReference>
<keyword evidence="6" id="KW-0206">Cytoskeleton</keyword>
<evidence type="ECO:0000256" key="5">
    <source>
        <dbReference type="ARBA" id="ARBA00023203"/>
    </source>
</evidence>
<organism evidence="10 11">
    <name type="scientific">Furculomyces boomerangus</name>
    <dbReference type="NCBI Taxonomy" id="61424"/>
    <lineage>
        <taxon>Eukaryota</taxon>
        <taxon>Fungi</taxon>
        <taxon>Fungi incertae sedis</taxon>
        <taxon>Zoopagomycota</taxon>
        <taxon>Kickxellomycotina</taxon>
        <taxon>Harpellomycetes</taxon>
        <taxon>Harpellales</taxon>
        <taxon>Harpellaceae</taxon>
        <taxon>Furculomyces</taxon>
    </lineage>
</organism>
<dbReference type="SMART" id="SM00102">
    <property type="entry name" value="ADF"/>
    <property type="match status" value="2"/>
</dbReference>
<comment type="caution">
    <text evidence="10">The sequence shown here is derived from an EMBL/GenBank/DDBJ whole genome shotgun (WGS) entry which is preliminary data.</text>
</comment>
<evidence type="ECO:0000259" key="9">
    <source>
        <dbReference type="PROSITE" id="PS51263"/>
    </source>
</evidence>
<dbReference type="OrthoDB" id="10006997at2759"/>
<protein>
    <recommendedName>
        <fullName evidence="9">ADF-H domain-containing protein</fullName>
    </recommendedName>
</protein>
<dbReference type="STRING" id="61424.A0A2T9Z5U5"/>
<name>A0A2T9Z5U5_9FUNG</name>
<dbReference type="PANTHER" id="PTHR13759:SF1">
    <property type="entry name" value="TWINFILIN"/>
    <property type="match status" value="1"/>
</dbReference>
<keyword evidence="5" id="KW-0009">Actin-binding</keyword>
<keyword evidence="3" id="KW-0963">Cytoplasm</keyword>
<evidence type="ECO:0000256" key="7">
    <source>
        <dbReference type="ARBA" id="ARBA00038532"/>
    </source>
</evidence>
<dbReference type="InterPro" id="IPR002108">
    <property type="entry name" value="ADF-H"/>
</dbReference>
<comment type="similarity">
    <text evidence="2">Belongs to the actin-binding proteins ADF family. Twinfilin subfamily.</text>
</comment>
<dbReference type="SUPFAM" id="SSF55753">
    <property type="entry name" value="Actin depolymerizing proteins"/>
    <property type="match status" value="2"/>
</dbReference>
<dbReference type="Gene3D" id="3.40.20.10">
    <property type="entry name" value="Severin"/>
    <property type="match status" value="2"/>
</dbReference>
<keyword evidence="11" id="KW-1185">Reference proteome</keyword>
<comment type="subunit">
    <text evidence="7">Interacts with G-actin; ADP-actin form.</text>
</comment>
<comment type="subcellular location">
    <subcellularLocation>
        <location evidence="1">Cytoplasm</location>
        <location evidence="1">Cytoskeleton</location>
    </subcellularLocation>
</comment>
<dbReference type="PROSITE" id="PS51263">
    <property type="entry name" value="ADF_H"/>
    <property type="match status" value="2"/>
</dbReference>
<evidence type="ECO:0000256" key="4">
    <source>
        <dbReference type="ARBA" id="ARBA00022737"/>
    </source>
</evidence>
<evidence type="ECO:0000256" key="8">
    <source>
        <dbReference type="SAM" id="MobiDB-lite"/>
    </source>
</evidence>